<organism evidence="2">
    <name type="scientific">freshwater metagenome</name>
    <dbReference type="NCBI Taxonomy" id="449393"/>
    <lineage>
        <taxon>unclassified sequences</taxon>
        <taxon>metagenomes</taxon>
        <taxon>ecological metagenomes</taxon>
    </lineage>
</organism>
<evidence type="ECO:0000313" key="2">
    <source>
        <dbReference type="EMBL" id="CAB4787783.1"/>
    </source>
</evidence>
<reference evidence="2" key="1">
    <citation type="submission" date="2020-05" db="EMBL/GenBank/DDBJ databases">
        <authorList>
            <person name="Chiriac C."/>
            <person name="Salcher M."/>
            <person name="Ghai R."/>
            <person name="Kavagutti S V."/>
        </authorList>
    </citation>
    <scope>NUCLEOTIDE SEQUENCE</scope>
</reference>
<proteinExistence type="predicted"/>
<accession>A0A6J6WX27</accession>
<protein>
    <submittedName>
        <fullName evidence="2">Unannotated protein</fullName>
    </submittedName>
</protein>
<dbReference type="EMBL" id="CAEZZU010000198">
    <property type="protein sequence ID" value="CAB4787783.1"/>
    <property type="molecule type" value="Genomic_DNA"/>
</dbReference>
<name>A0A6J6WX27_9ZZZZ</name>
<sequence length="30" mass="3229">MERCDAKFDERSYSIAPSNAVIPQVGICAG</sequence>
<evidence type="ECO:0000313" key="1">
    <source>
        <dbReference type="EMBL" id="CAB4656324.1"/>
    </source>
</evidence>
<dbReference type="AlphaFoldDB" id="A0A6J6WX27"/>
<gene>
    <name evidence="1" type="ORF">UFOPK2242_00699</name>
    <name evidence="2" type="ORF">UFOPK2925_01218</name>
</gene>
<dbReference type="EMBL" id="CAEZWM010000070">
    <property type="protein sequence ID" value="CAB4656324.1"/>
    <property type="molecule type" value="Genomic_DNA"/>
</dbReference>